<keyword evidence="1" id="KW-0812">Transmembrane</keyword>
<evidence type="ECO:0000313" key="2">
    <source>
        <dbReference type="EMBL" id="NDY83537.1"/>
    </source>
</evidence>
<dbReference type="Gene3D" id="3.40.190.10">
    <property type="entry name" value="Periplasmic binding protein-like II"/>
    <property type="match status" value="2"/>
</dbReference>
<dbReference type="EMBL" id="JAAGRN010000006">
    <property type="protein sequence ID" value="NDY83537.1"/>
    <property type="molecule type" value="Genomic_DNA"/>
</dbReference>
<proteinExistence type="predicted"/>
<dbReference type="RefSeq" id="WP_163654836.1">
    <property type="nucleotide sequence ID" value="NZ_JAAGRN010000006.1"/>
</dbReference>
<sequence length="441" mass="49786">MPKEAQGWGQVIRFYGLPGIVVLAIAIALAIHISFLPPSTVYLATGQDGTSYKGISEKFEKNFREKGIRLELVATSGLGEGLLDLNSEKSNISASFLTAGVETAKDYPNLVSLGSIQYAPIWIFYKGEPIDTNDPFEYFSDKKISIGSPGNITNKIFKKLYELNQKTLPATNNFIEVSYKEAADQFIAGNLDAVFIVDSVQSETVRRILATPGVQIMNFPLADAYLKKMPALQKLVIPKGSIRLDSVYPPKDITILASTTTLLVEKDMHPAVQWAYLISAKEVGNLNNTFFDTPGYFPKDMDDSFPLSPVAKRFYAQGTPVIFSYLPFWLASIIEDVWAYLLAFFFLIYPVYKLLYSIRMYPAELLMNKMFVNLRELDEAIVQAQSEQDLQIIFEALRIYERDIYQNWLFEKNSRFYFNLKNALASVKRDAESKLGQIKNA</sequence>
<dbReference type="PANTHER" id="PTHR42941">
    <property type="entry name" value="SLL1037 PROTEIN"/>
    <property type="match status" value="1"/>
</dbReference>
<dbReference type="PANTHER" id="PTHR42941:SF1">
    <property type="entry name" value="SLL1037 PROTEIN"/>
    <property type="match status" value="1"/>
</dbReference>
<name>A0A6B2R3A9_9BURK</name>
<comment type="caution">
    <text evidence="2">The sequence shown here is derived from an EMBL/GenBank/DDBJ whole genome shotgun (WGS) entry which is preliminary data.</text>
</comment>
<dbReference type="InterPro" id="IPR011852">
    <property type="entry name" value="TRAP_TAXI"/>
</dbReference>
<organism evidence="2">
    <name type="scientific">Sheuella amnicola</name>
    <dbReference type="NCBI Taxonomy" id="2707330"/>
    <lineage>
        <taxon>Bacteria</taxon>
        <taxon>Pseudomonadati</taxon>
        <taxon>Pseudomonadota</taxon>
        <taxon>Betaproteobacteria</taxon>
        <taxon>Burkholderiales</taxon>
        <taxon>Alcaligenaceae</taxon>
        <taxon>Sheuella</taxon>
    </lineage>
</organism>
<reference evidence="2" key="1">
    <citation type="submission" date="2020-02" db="EMBL/GenBank/DDBJ databases">
        <authorList>
            <person name="Chen W.-M."/>
        </authorList>
    </citation>
    <scope>NUCLEOTIDE SEQUENCE</scope>
    <source>
        <strain evidence="2">NBD-18</strain>
    </source>
</reference>
<dbReference type="AlphaFoldDB" id="A0A6B2R3A9"/>
<feature type="transmembrane region" description="Helical" evidence="1">
    <location>
        <begin position="12"/>
        <end position="33"/>
    </location>
</feature>
<evidence type="ECO:0008006" key="3">
    <source>
        <dbReference type="Google" id="ProtNLM"/>
    </source>
</evidence>
<gene>
    <name evidence="2" type="ORF">G3I67_09865</name>
</gene>
<evidence type="ECO:0000256" key="1">
    <source>
        <dbReference type="SAM" id="Phobius"/>
    </source>
</evidence>
<feature type="transmembrane region" description="Helical" evidence="1">
    <location>
        <begin position="337"/>
        <end position="356"/>
    </location>
</feature>
<accession>A0A6B2R3A9</accession>
<keyword evidence="1" id="KW-1133">Transmembrane helix</keyword>
<protein>
    <recommendedName>
        <fullName evidence="3">C4-dicarboxylate ABC transporter substrate-binding protein</fullName>
    </recommendedName>
</protein>
<dbReference type="SUPFAM" id="SSF53850">
    <property type="entry name" value="Periplasmic binding protein-like II"/>
    <property type="match status" value="1"/>
</dbReference>
<dbReference type="Pfam" id="PF16868">
    <property type="entry name" value="NMT1_3"/>
    <property type="match status" value="1"/>
</dbReference>
<keyword evidence="1" id="KW-0472">Membrane</keyword>